<comment type="caution">
    <text evidence="1">The sequence shown here is derived from an EMBL/GenBank/DDBJ whole genome shotgun (WGS) entry which is preliminary data.</text>
</comment>
<keyword evidence="2" id="KW-1185">Reference proteome</keyword>
<reference evidence="2" key="1">
    <citation type="journal article" date="2019" name="Int. J. Syst. Evol. Microbiol.">
        <title>The Global Catalogue of Microorganisms (GCM) 10K type strain sequencing project: providing services to taxonomists for standard genome sequencing and annotation.</title>
        <authorList>
            <consortium name="The Broad Institute Genomics Platform"/>
            <consortium name="The Broad Institute Genome Sequencing Center for Infectious Disease"/>
            <person name="Wu L."/>
            <person name="Ma J."/>
        </authorList>
    </citation>
    <scope>NUCLEOTIDE SEQUENCE [LARGE SCALE GENOMIC DNA]</scope>
    <source>
        <strain evidence="2">CGMCC 1.15643</strain>
    </source>
</reference>
<organism evidence="1 2">
    <name type="scientific">Bosea minatitlanensis</name>
    <dbReference type="NCBI Taxonomy" id="128782"/>
    <lineage>
        <taxon>Bacteria</taxon>
        <taxon>Pseudomonadati</taxon>
        <taxon>Pseudomonadota</taxon>
        <taxon>Alphaproteobacteria</taxon>
        <taxon>Hyphomicrobiales</taxon>
        <taxon>Boseaceae</taxon>
        <taxon>Bosea</taxon>
    </lineage>
</organism>
<name>A0ABW0F3D6_9HYPH</name>
<proteinExistence type="predicted"/>
<gene>
    <name evidence="1" type="ORF">ACFPK2_06950</name>
</gene>
<accession>A0ABW0F3D6</accession>
<dbReference type="EMBL" id="JBHSLI010000002">
    <property type="protein sequence ID" value="MFC5292724.1"/>
    <property type="molecule type" value="Genomic_DNA"/>
</dbReference>
<dbReference type="RefSeq" id="WP_260347994.1">
    <property type="nucleotide sequence ID" value="NZ_JAOAOS010000002.1"/>
</dbReference>
<sequence>MPVTETTRPASPDEIAAEMDRRGAVIEKLEAQRDALLAAAKMQMAAHKALNSRVGYTRWQNLEDEASVALAAAIDLAEGRQ</sequence>
<evidence type="ECO:0000313" key="2">
    <source>
        <dbReference type="Proteomes" id="UP001595976"/>
    </source>
</evidence>
<protein>
    <submittedName>
        <fullName evidence="1">Uncharacterized protein</fullName>
    </submittedName>
</protein>
<evidence type="ECO:0000313" key="1">
    <source>
        <dbReference type="EMBL" id="MFC5292724.1"/>
    </source>
</evidence>
<dbReference type="Proteomes" id="UP001595976">
    <property type="component" value="Unassembled WGS sequence"/>
</dbReference>